<reference evidence="2" key="1">
    <citation type="submission" date="2021-02" db="EMBL/GenBank/DDBJ databases">
        <title>Genome sequence Cadophora malorum strain M34.</title>
        <authorList>
            <person name="Stefanovic E."/>
            <person name="Vu D."/>
            <person name="Scully C."/>
            <person name="Dijksterhuis J."/>
            <person name="Roader J."/>
            <person name="Houbraken J."/>
        </authorList>
    </citation>
    <scope>NUCLEOTIDE SEQUENCE</scope>
    <source>
        <strain evidence="2">M34</strain>
    </source>
</reference>
<evidence type="ECO:0000313" key="2">
    <source>
        <dbReference type="EMBL" id="KAG4423909.1"/>
    </source>
</evidence>
<dbReference type="Proteomes" id="UP000664132">
    <property type="component" value="Unassembled WGS sequence"/>
</dbReference>
<proteinExistence type="predicted"/>
<name>A0A8H8BU84_9HELO</name>
<sequence>MHQQQSRSIIIIDDDGDNEKTSKTNIKSSAKSKWHSQRLESRRQTQSQTLGKVAWQVALENKAIIAPSVAEMIFMYLLSGPKDETRIILKMIEAQRVMLNTLDRGASGPSGVAMSVKNAAQVVGAGVGMHLLGLLWRPLVRMALQWCFGDC</sequence>
<evidence type="ECO:0000313" key="3">
    <source>
        <dbReference type="Proteomes" id="UP000664132"/>
    </source>
</evidence>
<evidence type="ECO:0000256" key="1">
    <source>
        <dbReference type="SAM" id="MobiDB-lite"/>
    </source>
</evidence>
<dbReference type="AlphaFoldDB" id="A0A8H8BU84"/>
<protein>
    <submittedName>
        <fullName evidence="2">Uncharacterized protein</fullName>
    </submittedName>
</protein>
<keyword evidence="3" id="KW-1185">Reference proteome</keyword>
<feature type="region of interest" description="Disordered" evidence="1">
    <location>
        <begin position="1"/>
        <end position="45"/>
    </location>
</feature>
<organism evidence="2 3">
    <name type="scientific">Cadophora malorum</name>
    <dbReference type="NCBI Taxonomy" id="108018"/>
    <lineage>
        <taxon>Eukaryota</taxon>
        <taxon>Fungi</taxon>
        <taxon>Dikarya</taxon>
        <taxon>Ascomycota</taxon>
        <taxon>Pezizomycotina</taxon>
        <taxon>Leotiomycetes</taxon>
        <taxon>Helotiales</taxon>
        <taxon>Ploettnerulaceae</taxon>
        <taxon>Cadophora</taxon>
    </lineage>
</organism>
<comment type="caution">
    <text evidence="2">The sequence shown here is derived from an EMBL/GenBank/DDBJ whole genome shotgun (WGS) entry which is preliminary data.</text>
</comment>
<dbReference type="EMBL" id="JAFJYH010000027">
    <property type="protein sequence ID" value="KAG4423909.1"/>
    <property type="molecule type" value="Genomic_DNA"/>
</dbReference>
<accession>A0A8H8BU84</accession>
<gene>
    <name evidence="2" type="ORF">IFR04_002904</name>
</gene>